<gene>
    <name evidence="2" type="ORF">PGQ11_011875</name>
</gene>
<organism evidence="2 3">
    <name type="scientific">Apiospora arundinis</name>
    <dbReference type="NCBI Taxonomy" id="335852"/>
    <lineage>
        <taxon>Eukaryota</taxon>
        <taxon>Fungi</taxon>
        <taxon>Dikarya</taxon>
        <taxon>Ascomycota</taxon>
        <taxon>Pezizomycotina</taxon>
        <taxon>Sordariomycetes</taxon>
        <taxon>Xylariomycetidae</taxon>
        <taxon>Amphisphaeriales</taxon>
        <taxon>Apiosporaceae</taxon>
        <taxon>Apiospora</taxon>
    </lineage>
</organism>
<comment type="caution">
    <text evidence="2">The sequence shown here is derived from an EMBL/GenBank/DDBJ whole genome shotgun (WGS) entry which is preliminary data.</text>
</comment>
<dbReference type="Proteomes" id="UP001390339">
    <property type="component" value="Unassembled WGS sequence"/>
</dbReference>
<keyword evidence="3" id="KW-1185">Reference proteome</keyword>
<reference evidence="2 3" key="1">
    <citation type="journal article" date="2024" name="IMA Fungus">
        <title>Apiospora arundinis, a panoply of carbohydrate-active enzymes and secondary metabolites.</title>
        <authorList>
            <person name="Sorensen T."/>
            <person name="Petersen C."/>
            <person name="Muurmann A.T."/>
            <person name="Christiansen J.V."/>
            <person name="Brundto M.L."/>
            <person name="Overgaard C.K."/>
            <person name="Boysen A.T."/>
            <person name="Wollenberg R.D."/>
            <person name="Larsen T.O."/>
            <person name="Sorensen J.L."/>
            <person name="Nielsen K.L."/>
            <person name="Sondergaard T.E."/>
        </authorList>
    </citation>
    <scope>NUCLEOTIDE SEQUENCE [LARGE SCALE GENOMIC DNA]</scope>
    <source>
        <strain evidence="2 3">AAU 773</strain>
    </source>
</reference>
<feature type="region of interest" description="Disordered" evidence="1">
    <location>
        <begin position="43"/>
        <end position="65"/>
    </location>
</feature>
<protein>
    <submittedName>
        <fullName evidence="2">Uncharacterized protein</fullName>
    </submittedName>
</protein>
<proteinExistence type="predicted"/>
<evidence type="ECO:0000256" key="1">
    <source>
        <dbReference type="SAM" id="MobiDB-lite"/>
    </source>
</evidence>
<feature type="compositionally biased region" description="Polar residues" evidence="1">
    <location>
        <begin position="91"/>
        <end position="109"/>
    </location>
</feature>
<evidence type="ECO:0000313" key="2">
    <source>
        <dbReference type="EMBL" id="KAK8855963.1"/>
    </source>
</evidence>
<sequence length="228" mass="24024">MTATSRSVESSRSVAMATLTSTLSASPITTTEAIIITSSISSSTTSATTSSSSGEDKSSSTATASDITISASSVSSMIATIATFGLRGPNSARSDANDQTLEYSETSGESLYVGPPSDSADYSIGEFSLEADTNRLMVSPGYYVVTTTSRVLYAVYPTIQDGSPLRPMDVYVHCVPPVRRGQTLDCTVDAELVHPQFRVGARPGSDLILYLLDPTFVNRTTTIDLIVT</sequence>
<feature type="region of interest" description="Disordered" evidence="1">
    <location>
        <begin position="89"/>
        <end position="116"/>
    </location>
</feature>
<dbReference type="EMBL" id="JAPCWZ010000007">
    <property type="protein sequence ID" value="KAK8855963.1"/>
    <property type="molecule type" value="Genomic_DNA"/>
</dbReference>
<evidence type="ECO:0000313" key="3">
    <source>
        <dbReference type="Proteomes" id="UP001390339"/>
    </source>
</evidence>
<name>A0ABR2I1H2_9PEZI</name>
<accession>A0ABR2I1H2</accession>